<protein>
    <recommendedName>
        <fullName evidence="1">Retrovirus-related Pol polyprotein from transposon TNT 1-94-like beta-barrel domain-containing protein</fullName>
    </recommendedName>
</protein>
<dbReference type="PANTHER" id="PTHR47592">
    <property type="entry name" value="PBF68 PROTEIN"/>
    <property type="match status" value="1"/>
</dbReference>
<dbReference type="Proteomes" id="UP000037035">
    <property type="component" value="Unassembled WGS sequence"/>
</dbReference>
<dbReference type="Pfam" id="PF22936">
    <property type="entry name" value="Pol_BBD"/>
    <property type="match status" value="1"/>
</dbReference>
<sequence>MAEAGARPVVQNQNVGLSDTTRNDGFRQAMLKAALDTTPQLTEENYSVWKDKMSGLLELRGVLDVLESPFTPLSKDENAELKLLLISKMDLVTHNNVINSDNRNSAKEIWKTVKERFASSQSSNRARIFNEFLYLGFKEDAIESFITDVRILIKKMIDVGIDLPQDILAYLILFKFPNSLHYLKLQIMHSDKTLNVKFVCNHLTQFNNESKAESKDSPLSEAALYSGKNEKFNRSMRLSKSNQNQKGSRCIDGFHNPKQDSNHSSDLCWHLHPDKAPEWWREGQEKWKSNKDKNHVNYYLSLVTLWINHGDPKSKIILDSGASAHIFNDERYFSKLELQDLDSIKTGKGNATLPIKGVGEVTLRWKERCITLKECLYVPDIVINLVSPGCLDQKGCSLLASDGRFKVNKGPQLVLKGFVNNNLYSVEEPISVGNQTTTHYTTSTPSLQEIHESFGHASISRLDQFIPSAISQSAKAEFECKACVLSKITKQPFKGISSTAS</sequence>
<dbReference type="PANTHER" id="PTHR47592:SF27">
    <property type="entry name" value="OS08G0421700 PROTEIN"/>
    <property type="match status" value="1"/>
</dbReference>
<evidence type="ECO:0000313" key="2">
    <source>
        <dbReference type="EMBL" id="KNZ55172.1"/>
    </source>
</evidence>
<evidence type="ECO:0000313" key="3">
    <source>
        <dbReference type="Proteomes" id="UP000037035"/>
    </source>
</evidence>
<dbReference type="EMBL" id="LAVV01007667">
    <property type="protein sequence ID" value="KNZ55172.1"/>
    <property type="molecule type" value="Genomic_DNA"/>
</dbReference>
<dbReference type="VEuPathDB" id="FungiDB:VP01_2749g3"/>
<reference evidence="2 3" key="1">
    <citation type="submission" date="2015-08" db="EMBL/GenBank/DDBJ databases">
        <title>Next Generation Sequencing and Analysis of the Genome of Puccinia sorghi L Schw, the Causal Agent of Maize Common Rust.</title>
        <authorList>
            <person name="Rochi L."/>
            <person name="Burguener G."/>
            <person name="Darino M."/>
            <person name="Turjanski A."/>
            <person name="Kreff E."/>
            <person name="Dieguez M.J."/>
            <person name="Sacco F."/>
        </authorList>
    </citation>
    <scope>NUCLEOTIDE SEQUENCE [LARGE SCALE GENOMIC DNA]</scope>
    <source>
        <strain evidence="2 3">RO10H11247</strain>
    </source>
</reference>
<dbReference type="Pfam" id="PF14223">
    <property type="entry name" value="Retrotran_gag_2"/>
    <property type="match status" value="1"/>
</dbReference>
<keyword evidence="3" id="KW-1185">Reference proteome</keyword>
<proteinExistence type="predicted"/>
<accession>A0A0L6V3Q4</accession>
<feature type="domain" description="Retrovirus-related Pol polyprotein from transposon TNT 1-94-like beta-barrel" evidence="1">
    <location>
        <begin position="317"/>
        <end position="396"/>
    </location>
</feature>
<evidence type="ECO:0000259" key="1">
    <source>
        <dbReference type="Pfam" id="PF22936"/>
    </source>
</evidence>
<dbReference type="OrthoDB" id="1683578at2759"/>
<dbReference type="InterPro" id="IPR054722">
    <property type="entry name" value="PolX-like_BBD"/>
</dbReference>
<gene>
    <name evidence="2" type="ORF">VP01_2749g3</name>
</gene>
<organism evidence="2 3">
    <name type="scientific">Puccinia sorghi</name>
    <dbReference type="NCBI Taxonomy" id="27349"/>
    <lineage>
        <taxon>Eukaryota</taxon>
        <taxon>Fungi</taxon>
        <taxon>Dikarya</taxon>
        <taxon>Basidiomycota</taxon>
        <taxon>Pucciniomycotina</taxon>
        <taxon>Pucciniomycetes</taxon>
        <taxon>Pucciniales</taxon>
        <taxon>Pucciniaceae</taxon>
        <taxon>Puccinia</taxon>
    </lineage>
</organism>
<name>A0A0L6V3Q4_9BASI</name>
<comment type="caution">
    <text evidence="2">The sequence shown here is derived from an EMBL/GenBank/DDBJ whole genome shotgun (WGS) entry which is preliminary data.</text>
</comment>
<dbReference type="AlphaFoldDB" id="A0A0L6V3Q4"/>